<dbReference type="EMBL" id="CP013244">
    <property type="protein sequence ID" value="ANP47641.1"/>
    <property type="molecule type" value="Genomic_DNA"/>
</dbReference>
<dbReference type="CDD" id="cd04301">
    <property type="entry name" value="NAT_SF"/>
    <property type="match status" value="1"/>
</dbReference>
<dbReference type="Pfam" id="PF00583">
    <property type="entry name" value="Acetyltransf_1"/>
    <property type="match status" value="1"/>
</dbReference>
<evidence type="ECO:0000313" key="5">
    <source>
        <dbReference type="Proteomes" id="UP000092498"/>
    </source>
</evidence>
<dbReference type="AlphaFoldDB" id="A0A1B1AM71"/>
<dbReference type="STRING" id="1759059.ATE48_17910"/>
<keyword evidence="5" id="KW-1185">Reference proteome</keyword>
<gene>
    <name evidence="4" type="ORF">ATE48_17910</name>
</gene>
<keyword evidence="1 4" id="KW-0808">Transferase</keyword>
<dbReference type="GO" id="GO:0016747">
    <property type="term" value="F:acyltransferase activity, transferring groups other than amino-acyl groups"/>
    <property type="evidence" value="ECO:0007669"/>
    <property type="project" value="InterPro"/>
</dbReference>
<accession>A0A1B1AM71</accession>
<dbReference type="FunCoup" id="A0A1B1AM71">
    <property type="interactions" value="31"/>
</dbReference>
<dbReference type="Proteomes" id="UP000092498">
    <property type="component" value="Chromosome"/>
</dbReference>
<sequence>MSFTISTETPLSDDVRALVKELNEFTFELTPAEFRHHMTVEQMAQPDLTLFVARDADGTTLGMGALKRHANGVGEVKRMFVKPVARGLGVGGAILARIEELARQEGLCRVVLETGSNFDAAKRVYERGGFETCEPVLDYPPSAWTAFYAKSLSA</sequence>
<dbReference type="PANTHER" id="PTHR43877">
    <property type="entry name" value="AMINOALKYLPHOSPHONATE N-ACETYLTRANSFERASE-RELATED-RELATED"/>
    <property type="match status" value="1"/>
</dbReference>
<evidence type="ECO:0000313" key="4">
    <source>
        <dbReference type="EMBL" id="ANP47641.1"/>
    </source>
</evidence>
<organism evidence="4 5">
    <name type="scientific">Candidatus Viadribacter manganicus</name>
    <dbReference type="NCBI Taxonomy" id="1759059"/>
    <lineage>
        <taxon>Bacteria</taxon>
        <taxon>Pseudomonadati</taxon>
        <taxon>Pseudomonadota</taxon>
        <taxon>Alphaproteobacteria</taxon>
        <taxon>Hyphomonadales</taxon>
        <taxon>Hyphomonadaceae</taxon>
        <taxon>Candidatus Viadribacter</taxon>
    </lineage>
</organism>
<dbReference type="InterPro" id="IPR000182">
    <property type="entry name" value="GNAT_dom"/>
</dbReference>
<dbReference type="InterPro" id="IPR050832">
    <property type="entry name" value="Bact_Acetyltransf"/>
</dbReference>
<keyword evidence="2" id="KW-0012">Acyltransferase</keyword>
<dbReference type="PANTHER" id="PTHR43877:SF2">
    <property type="entry name" value="AMINOALKYLPHOSPHONATE N-ACETYLTRANSFERASE-RELATED"/>
    <property type="match status" value="1"/>
</dbReference>
<dbReference type="KEGG" id="cbot:ATE48_17910"/>
<evidence type="ECO:0000256" key="1">
    <source>
        <dbReference type="ARBA" id="ARBA00022679"/>
    </source>
</evidence>
<evidence type="ECO:0000259" key="3">
    <source>
        <dbReference type="PROSITE" id="PS51186"/>
    </source>
</evidence>
<feature type="domain" description="N-acetyltransferase" evidence="3">
    <location>
        <begin position="3"/>
        <end position="153"/>
    </location>
</feature>
<dbReference type="InParanoid" id="A0A1B1AM71"/>
<protein>
    <submittedName>
        <fullName evidence="4">Acetyltransferase</fullName>
    </submittedName>
</protein>
<dbReference type="SUPFAM" id="SSF55729">
    <property type="entry name" value="Acyl-CoA N-acyltransferases (Nat)"/>
    <property type="match status" value="1"/>
</dbReference>
<dbReference type="RefSeq" id="WP_066773966.1">
    <property type="nucleotide sequence ID" value="NZ_CP013244.1"/>
</dbReference>
<dbReference type="Gene3D" id="3.40.630.30">
    <property type="match status" value="1"/>
</dbReference>
<proteinExistence type="predicted"/>
<dbReference type="PROSITE" id="PS51186">
    <property type="entry name" value="GNAT"/>
    <property type="match status" value="1"/>
</dbReference>
<name>A0A1B1AM71_9PROT</name>
<dbReference type="OrthoDB" id="273614at2"/>
<reference evidence="4 5" key="1">
    <citation type="submission" date="2015-11" db="EMBL/GenBank/DDBJ databases">
        <title>Whole-Genome Sequence of Candidatus Oderbacter manganicum from the National Park Lower Oder Valley, Germany.</title>
        <authorList>
            <person name="Braun B."/>
            <person name="Liere K."/>
            <person name="Szewzyk U."/>
        </authorList>
    </citation>
    <scope>NUCLEOTIDE SEQUENCE [LARGE SCALE GENOMIC DNA]</scope>
    <source>
        <strain evidence="4 5">OTSz_A_272</strain>
    </source>
</reference>
<dbReference type="InterPro" id="IPR016181">
    <property type="entry name" value="Acyl_CoA_acyltransferase"/>
</dbReference>
<evidence type="ECO:0000256" key="2">
    <source>
        <dbReference type="ARBA" id="ARBA00023315"/>
    </source>
</evidence>